<feature type="domain" description="DUF1468" evidence="2">
    <location>
        <begin position="11"/>
        <end position="141"/>
    </location>
</feature>
<evidence type="ECO:0000259" key="2">
    <source>
        <dbReference type="Pfam" id="PF07331"/>
    </source>
</evidence>
<dbReference type="EMBL" id="JBBMFJ010000015">
    <property type="protein sequence ID" value="MEQ2563202.1"/>
    <property type="molecule type" value="Genomic_DNA"/>
</dbReference>
<keyword evidence="1" id="KW-0812">Transmembrane</keyword>
<sequence length="147" mass="16520">MKKTDIGVVAFIYAVALFFLSMTLKLPKPAQAYPLFIIVLLLGLTTLYVVQMIIGAKKKGVESGLEDFKDFLPKQFFPILAMIVVYLVLMYFVGFYISTALFMVVSLLFLKVKKWQILLSTAVILVLVYCAFTLFLGVKLPMGILFA</sequence>
<evidence type="ECO:0000256" key="1">
    <source>
        <dbReference type="SAM" id="Phobius"/>
    </source>
</evidence>
<name>A0ABV1HLK1_9FIRM</name>
<organism evidence="3 4">
    <name type="scientific">Ventrimonas faecis</name>
    <dbReference type="NCBI Taxonomy" id="3133170"/>
    <lineage>
        <taxon>Bacteria</taxon>
        <taxon>Bacillati</taxon>
        <taxon>Bacillota</taxon>
        <taxon>Clostridia</taxon>
        <taxon>Lachnospirales</taxon>
        <taxon>Lachnospiraceae</taxon>
        <taxon>Ventrimonas</taxon>
    </lineage>
</organism>
<protein>
    <submittedName>
        <fullName evidence="3">Tripartite tricarboxylate transporter TctB family protein</fullName>
    </submittedName>
</protein>
<feature type="transmembrane region" description="Helical" evidence="1">
    <location>
        <begin position="6"/>
        <end position="24"/>
    </location>
</feature>
<evidence type="ECO:0000313" key="4">
    <source>
        <dbReference type="Proteomes" id="UP001437460"/>
    </source>
</evidence>
<feature type="transmembrane region" description="Helical" evidence="1">
    <location>
        <begin position="117"/>
        <end position="138"/>
    </location>
</feature>
<dbReference type="InterPro" id="IPR009936">
    <property type="entry name" value="DUF1468"/>
</dbReference>
<accession>A0ABV1HLK1</accession>
<feature type="transmembrane region" description="Helical" evidence="1">
    <location>
        <begin position="36"/>
        <end position="56"/>
    </location>
</feature>
<proteinExistence type="predicted"/>
<keyword evidence="4" id="KW-1185">Reference proteome</keyword>
<dbReference type="Pfam" id="PF07331">
    <property type="entry name" value="TctB"/>
    <property type="match status" value="1"/>
</dbReference>
<feature type="transmembrane region" description="Helical" evidence="1">
    <location>
        <begin position="76"/>
        <end position="105"/>
    </location>
</feature>
<comment type="caution">
    <text evidence="3">The sequence shown here is derived from an EMBL/GenBank/DDBJ whole genome shotgun (WGS) entry which is preliminary data.</text>
</comment>
<dbReference type="RefSeq" id="WP_177292483.1">
    <property type="nucleotide sequence ID" value="NZ_JBBMFJ010000015.1"/>
</dbReference>
<keyword evidence="1" id="KW-1133">Transmembrane helix</keyword>
<reference evidence="3 4" key="1">
    <citation type="submission" date="2024-03" db="EMBL/GenBank/DDBJ databases">
        <title>Human intestinal bacterial collection.</title>
        <authorList>
            <person name="Pauvert C."/>
            <person name="Hitch T.C.A."/>
            <person name="Clavel T."/>
        </authorList>
    </citation>
    <scope>NUCLEOTIDE SEQUENCE [LARGE SCALE GENOMIC DNA]</scope>
    <source>
        <strain evidence="3 4">CLA-AP-H27</strain>
    </source>
</reference>
<keyword evidence="1" id="KW-0472">Membrane</keyword>
<dbReference type="Proteomes" id="UP001437460">
    <property type="component" value="Unassembled WGS sequence"/>
</dbReference>
<gene>
    <name evidence="3" type="ORF">WMO41_08500</name>
</gene>
<evidence type="ECO:0000313" key="3">
    <source>
        <dbReference type="EMBL" id="MEQ2563202.1"/>
    </source>
</evidence>